<organism evidence="3">
    <name type="scientific">Timema bartmani</name>
    <dbReference type="NCBI Taxonomy" id="61472"/>
    <lineage>
        <taxon>Eukaryota</taxon>
        <taxon>Metazoa</taxon>
        <taxon>Ecdysozoa</taxon>
        <taxon>Arthropoda</taxon>
        <taxon>Hexapoda</taxon>
        <taxon>Insecta</taxon>
        <taxon>Pterygota</taxon>
        <taxon>Neoptera</taxon>
        <taxon>Polyneoptera</taxon>
        <taxon>Phasmatodea</taxon>
        <taxon>Timematodea</taxon>
        <taxon>Timematoidea</taxon>
        <taxon>Timematidae</taxon>
        <taxon>Timema</taxon>
    </lineage>
</organism>
<reference evidence="3" key="1">
    <citation type="submission" date="2020-11" db="EMBL/GenBank/DDBJ databases">
        <authorList>
            <person name="Tran Van P."/>
        </authorList>
    </citation>
    <scope>NUCLEOTIDE SEQUENCE</scope>
</reference>
<feature type="compositionally biased region" description="Basic and acidic residues" evidence="2">
    <location>
        <begin position="1665"/>
        <end position="1681"/>
    </location>
</feature>
<evidence type="ECO:0000256" key="2">
    <source>
        <dbReference type="SAM" id="MobiDB-lite"/>
    </source>
</evidence>
<feature type="compositionally biased region" description="Polar residues" evidence="2">
    <location>
        <begin position="1784"/>
        <end position="1800"/>
    </location>
</feature>
<gene>
    <name evidence="3" type="ORF">TBIB3V08_LOCUS4292</name>
</gene>
<feature type="compositionally biased region" description="Basic residues" evidence="2">
    <location>
        <begin position="1682"/>
        <end position="1700"/>
    </location>
</feature>
<feature type="coiled-coil region" evidence="1">
    <location>
        <begin position="1552"/>
        <end position="1579"/>
    </location>
</feature>
<feature type="region of interest" description="Disordered" evidence="2">
    <location>
        <begin position="391"/>
        <end position="413"/>
    </location>
</feature>
<feature type="compositionally biased region" description="Polar residues" evidence="2">
    <location>
        <begin position="1456"/>
        <end position="1467"/>
    </location>
</feature>
<feature type="region of interest" description="Disordered" evidence="2">
    <location>
        <begin position="1579"/>
        <end position="1606"/>
    </location>
</feature>
<feature type="compositionally biased region" description="Polar residues" evidence="2">
    <location>
        <begin position="1930"/>
        <end position="1939"/>
    </location>
</feature>
<accession>A0A7R9EXB7</accession>
<feature type="region of interest" description="Disordered" evidence="2">
    <location>
        <begin position="1780"/>
        <end position="1941"/>
    </location>
</feature>
<feature type="compositionally biased region" description="Low complexity" evidence="2">
    <location>
        <begin position="525"/>
        <end position="535"/>
    </location>
</feature>
<feature type="compositionally biased region" description="Basic residues" evidence="2">
    <location>
        <begin position="401"/>
        <end position="413"/>
    </location>
</feature>
<evidence type="ECO:0000256" key="1">
    <source>
        <dbReference type="SAM" id="Coils"/>
    </source>
</evidence>
<feature type="compositionally biased region" description="Basic and acidic residues" evidence="2">
    <location>
        <begin position="1579"/>
        <end position="1596"/>
    </location>
</feature>
<name>A0A7R9EXB7_9NEOP</name>
<proteinExistence type="predicted"/>
<feature type="compositionally biased region" description="Basic residues" evidence="2">
    <location>
        <begin position="1879"/>
        <end position="1889"/>
    </location>
</feature>
<feature type="region of interest" description="Disordered" evidence="2">
    <location>
        <begin position="475"/>
        <end position="496"/>
    </location>
</feature>
<feature type="region of interest" description="Disordered" evidence="2">
    <location>
        <begin position="520"/>
        <end position="640"/>
    </location>
</feature>
<feature type="region of interest" description="Disordered" evidence="2">
    <location>
        <begin position="1651"/>
        <end position="1734"/>
    </location>
</feature>
<evidence type="ECO:0000313" key="3">
    <source>
        <dbReference type="EMBL" id="CAD7441846.1"/>
    </source>
</evidence>
<keyword evidence="1" id="KW-0175">Coiled coil</keyword>
<dbReference type="EMBL" id="OD565464">
    <property type="protein sequence ID" value="CAD7441846.1"/>
    <property type="molecule type" value="Genomic_DNA"/>
</dbReference>
<feature type="region of interest" description="Disordered" evidence="2">
    <location>
        <begin position="1428"/>
        <end position="1467"/>
    </location>
</feature>
<protein>
    <submittedName>
        <fullName evidence="3">Uncharacterized protein</fullName>
    </submittedName>
</protein>
<feature type="compositionally biased region" description="Pro residues" evidence="2">
    <location>
        <begin position="598"/>
        <end position="610"/>
    </location>
</feature>
<sequence>METHLGKTTLSAPNRDQTPFSLSLAVKEGFGNQINLCWDQGLNPGPSARKSDTLPPGHQVTKKSIYLYGLADHVSNMTQSQESRVSSTQDSLSLRPTEDSISSVSALVNKLSSCSGAYENEKSSYSSSGDEKKMQALLPWIKSFNSLCQSVVGCRSLKRLEKLLQIFWKNMSDPVKKSLKMTNRTAKLKKYMSEVLLFFHMSYLDLQEVLDNNTYLERMSDLVSMYIDMEIRASKKVLNLVRPSTAPMYTMLYVRYLLAYKLWKKVVGNAEEKKRINKLAALKLSAPTELTEKVVLWPSVLPKVPKSKKNVTLFLMQAKFDLKKSCQIGIDSSGNLFDGIWSLLCNADSNTSDGTKTISPLGVKSERHISSTQKYKPKEKAPKKLKMKLINENKKPSSSNKVKKKTKCKKKNAIKPSDTMSVLSVKKGIKLPNNTIRKKKKNKFVKERLSVNFLTTALGTLSSSLSKPSMRDFISTSTSHSFSSSEEQSSSFGSISASLGSLPSPMERFTSAPLENLSAPVPIHSSPSSSDSLSSLPPPLEDLQIMSHSGISPLPPLDSELQRPARLENNQLRKSSDSPSPSVPCPDTVAPSVASLTPPHPSAPLSPPTEDPQNKLELMDTEEGVQRTQEQETSKAAESNIPDVPAQSVVSKDIQNISELLSPNVIGVQLNCVSENVIHTTEALLAPGVSEEMTLCVPELPQVEIKAEPEVENINQVTQAKPQALCVQKQNDLQQDSKIDLHNEISNLNITHSNDETTHDADQGFVPMQDGRLNIKVDVDSMENGDLNHETEISIANVKSSDTQYFDAPSNEVISEQTEICLQEVVVSQVEEEISTCSVEDGVSAIQINDTENLYSTVSNHSFYHSEELIPTNLSEKTITKSVTNSNRTIDAEVGLDKEVINRETAQIDFGNVTPPMAIITNPEKNISFSTEDQCYAKKQSDLLTCNISKNISDCIDRSNSESCPQNSVTVGVSLSELERNKLNKPQQQMINQTNVIKKSIIHFDEQGSASTNSPKSIISNNSENNPITSTIETSLHEIMDSSLDVISANSKDVPIEISVANKTVTNLSNSIQMTNSITANSIKEIPLIDVSSNEDSAGTLDSSDSVSDLATKIERTNVLDDSFVTNGNADSSSVILTSNSALRCDFKSVISSQTTTVRLDPCDRLRAPTSSNNMINKTSHVANEAVPITVNSKLLNQEKSTGLVSLTEDDGHSSDEPQIIGEERYCSADSSIKNESRNRSAFSNSQRDYYVEYDSDVEILEDIINNGINNNSGTSEGEEVISNVSNQTPREDHGVFGLGPGELVMEVIGMSGPVSVIYSGSYAPREDLGQSSVDSESQPVHFDETEHFVDTTNLLDDTLRDRERDDYTYGRNSQDCLYRDVMLTGNRLNESGDTNYESFDLESYPLFQEDFMEGDEDDDLENTLVEDDLDSPIREGGRKYKSKNFALDSEKENSDGSPTSQVDVDNVHTTSLTEENRRLFLAQQTYLGRVTTVQLKQLPNQADPLLNLGQSIISKENLDAKLLGNEPPAIPKRGSPAYNGQFPTQFRNTNIQRTVAENEALKSQDEELLKKIEESLSESARTKQEGLKDNFDDTKQFSGKTETSKRMFKTPAELKQISMPEDFVSSTVNLKSEPVLIPLDSKIDRTFNLGKRDCSGNPVNPPCEKLETKQGLDLTINKEIKSKKRSRRRKSDGRGRPRGFRGVGSNRYRGGRRKSPSLDEYQERVEKSPTQTFEKSYDRFEERVEKSLINCVNKSHTKCKERVDKLSTECIDRNEAECKERVGTSTSPLLNFSPNLNSVGRSRGFRGSGRKPSSAGHDSFNNSRGRGKIRGPRSRSPSDAPSLPNRSLIRGHGGGRGPRRRRSSSSSPSPPTLTRIHGSGKRPKKKINRSSVDLGGSNRNTRLRSSSVSPSPPPILSRGHSVNMGKNKLSPSPTSSRCDSPMPNLHMEFCPHRITRQMTANLSSSPCRPVKEDSSDEATTNSCSLEVTIKHTLLHNSLFTSIPSTLLLGIVPINCARQFEMGFAE</sequence>